<keyword evidence="1" id="KW-0418">Kinase</keyword>
<keyword evidence="1" id="KW-0808">Transferase</keyword>
<dbReference type="STRING" id="745776.DGo_CA1042"/>
<reference evidence="1 2" key="1">
    <citation type="journal article" date="2012" name="PLoS ONE">
        <title>Genome sequence and transcriptome analysis of the radioresistant bacterium Deinococcus gobiensis: insights into the extreme environmental adaptations.</title>
        <authorList>
            <person name="Yuan M."/>
            <person name="Chen M."/>
            <person name="Zhang W."/>
            <person name="Lu W."/>
            <person name="Wang J."/>
            <person name="Yang M."/>
            <person name="Zhao P."/>
            <person name="Tang R."/>
            <person name="Li X."/>
            <person name="Hao Y."/>
            <person name="Zhou Z."/>
            <person name="Zhan Y."/>
            <person name="Yu H."/>
            <person name="Teng C."/>
            <person name="Yan Y."/>
            <person name="Ping S."/>
            <person name="Wang Y."/>
            <person name="Lin M."/>
        </authorList>
    </citation>
    <scope>NUCLEOTIDE SEQUENCE [LARGE SCALE GENOMIC DNA]</scope>
    <source>
        <strain evidence="1 2">I-0</strain>
    </source>
</reference>
<evidence type="ECO:0000313" key="2">
    <source>
        <dbReference type="Proteomes" id="UP000007575"/>
    </source>
</evidence>
<sequence>MRNRILLLNGPYFSAE</sequence>
<dbReference type="KEGG" id="dgo:DGo_CA1042"/>
<accession>H8GZC1</accession>
<dbReference type="Proteomes" id="UP000007575">
    <property type="component" value="Chromosome"/>
</dbReference>
<name>H8GZC1_DEIGI</name>
<dbReference type="EMBL" id="CP002191">
    <property type="protein sequence ID" value="AFD24969.1"/>
    <property type="molecule type" value="Genomic_DNA"/>
</dbReference>
<dbReference type="AlphaFoldDB" id="H8GZC1"/>
<organism evidence="1 2">
    <name type="scientific">Deinococcus gobiensis (strain DSM 21396 / JCM 16679 / CGMCC 1.7299 / I-0)</name>
    <dbReference type="NCBI Taxonomy" id="745776"/>
    <lineage>
        <taxon>Bacteria</taxon>
        <taxon>Thermotogati</taxon>
        <taxon>Deinococcota</taxon>
        <taxon>Deinococci</taxon>
        <taxon>Deinococcales</taxon>
        <taxon>Deinococcaceae</taxon>
        <taxon>Deinococcus</taxon>
    </lineage>
</organism>
<protein>
    <submittedName>
        <fullName evidence="1">Nucleoside-diphosphate kinase</fullName>
    </submittedName>
</protein>
<evidence type="ECO:0000313" key="1">
    <source>
        <dbReference type="EMBL" id="AFD24969.1"/>
    </source>
</evidence>
<dbReference type="GO" id="GO:0016301">
    <property type="term" value="F:kinase activity"/>
    <property type="evidence" value="ECO:0007669"/>
    <property type="project" value="UniProtKB-KW"/>
</dbReference>
<proteinExistence type="predicted"/>
<keyword evidence="2" id="KW-1185">Reference proteome</keyword>
<dbReference type="HOGENOM" id="CLU_3433002_0_0_0"/>
<gene>
    <name evidence="1" type="ordered locus">DGo_CA1042</name>
</gene>